<reference evidence="11" key="2">
    <citation type="submission" date="2020-09" db="EMBL/GenBank/DDBJ databases">
        <authorList>
            <person name="Sun Q."/>
            <person name="Zhou Y."/>
        </authorList>
    </citation>
    <scope>NUCLEOTIDE SEQUENCE</scope>
    <source>
        <strain evidence="11">CGMCC 1.15254</strain>
    </source>
</reference>
<keyword evidence="12" id="KW-1185">Reference proteome</keyword>
<accession>A0A917FCA7</accession>
<feature type="compositionally biased region" description="Basic residues" evidence="7">
    <location>
        <begin position="621"/>
        <end position="632"/>
    </location>
</feature>
<protein>
    <submittedName>
        <fullName evidence="11">Uncharacterized protein</fullName>
    </submittedName>
</protein>
<dbReference type="InterPro" id="IPR036640">
    <property type="entry name" value="ABC1_TM_sf"/>
</dbReference>
<dbReference type="PANTHER" id="PTHR43394">
    <property type="entry name" value="ATP-DEPENDENT PERMEASE MDL1, MITOCHONDRIAL"/>
    <property type="match status" value="1"/>
</dbReference>
<comment type="subcellular location">
    <subcellularLocation>
        <location evidence="1">Cell membrane</location>
        <topology evidence="1">Multi-pass membrane protein</topology>
    </subcellularLocation>
</comment>
<dbReference type="SUPFAM" id="SSF52540">
    <property type="entry name" value="P-loop containing nucleoside triphosphate hydrolases"/>
    <property type="match status" value="1"/>
</dbReference>
<dbReference type="InterPro" id="IPR003593">
    <property type="entry name" value="AAA+_ATPase"/>
</dbReference>
<evidence type="ECO:0000256" key="1">
    <source>
        <dbReference type="ARBA" id="ARBA00004651"/>
    </source>
</evidence>
<dbReference type="AlphaFoldDB" id="A0A917FCA7"/>
<proteinExistence type="predicted"/>
<dbReference type="Gene3D" id="3.40.50.300">
    <property type="entry name" value="P-loop containing nucleotide triphosphate hydrolases"/>
    <property type="match status" value="1"/>
</dbReference>
<dbReference type="Gene3D" id="1.20.1560.10">
    <property type="entry name" value="ABC transporter type 1, transmembrane domain"/>
    <property type="match status" value="1"/>
</dbReference>
<organism evidence="11 12">
    <name type="scientific">Terasakiella brassicae</name>
    <dbReference type="NCBI Taxonomy" id="1634917"/>
    <lineage>
        <taxon>Bacteria</taxon>
        <taxon>Pseudomonadati</taxon>
        <taxon>Pseudomonadota</taxon>
        <taxon>Alphaproteobacteria</taxon>
        <taxon>Rhodospirillales</taxon>
        <taxon>Terasakiellaceae</taxon>
        <taxon>Terasakiella</taxon>
    </lineage>
</organism>
<dbReference type="GO" id="GO:0016887">
    <property type="term" value="F:ATP hydrolysis activity"/>
    <property type="evidence" value="ECO:0007669"/>
    <property type="project" value="InterPro"/>
</dbReference>
<keyword evidence="2 8" id="KW-0812">Transmembrane</keyword>
<feature type="domain" description="ABC transporter" evidence="9">
    <location>
        <begin position="341"/>
        <end position="576"/>
    </location>
</feature>
<keyword evidence="5 8" id="KW-1133">Transmembrane helix</keyword>
<dbReference type="PROSITE" id="PS50929">
    <property type="entry name" value="ABC_TM1F"/>
    <property type="match status" value="1"/>
</dbReference>
<dbReference type="CDD" id="cd18566">
    <property type="entry name" value="ABC_6TM_PrtD_LapB_HlyB_like"/>
    <property type="match status" value="1"/>
</dbReference>
<reference evidence="11" key="1">
    <citation type="journal article" date="2014" name="Int. J. Syst. Evol. Microbiol.">
        <title>Complete genome sequence of Corynebacterium casei LMG S-19264T (=DSM 44701T), isolated from a smear-ripened cheese.</title>
        <authorList>
            <consortium name="US DOE Joint Genome Institute (JGI-PGF)"/>
            <person name="Walter F."/>
            <person name="Albersmeier A."/>
            <person name="Kalinowski J."/>
            <person name="Ruckert C."/>
        </authorList>
    </citation>
    <scope>NUCLEOTIDE SEQUENCE</scope>
    <source>
        <strain evidence="11">CGMCC 1.15254</strain>
    </source>
</reference>
<dbReference type="GO" id="GO:0005524">
    <property type="term" value="F:ATP binding"/>
    <property type="evidence" value="ECO:0007669"/>
    <property type="project" value="UniProtKB-KW"/>
</dbReference>
<dbReference type="PROSITE" id="PS50893">
    <property type="entry name" value="ABC_TRANSPORTER_2"/>
    <property type="match status" value="1"/>
</dbReference>
<feature type="domain" description="ABC transmembrane type-1" evidence="10">
    <location>
        <begin position="29"/>
        <end position="308"/>
    </location>
</feature>
<feature type="compositionally biased region" description="Basic and acidic residues" evidence="7">
    <location>
        <begin position="717"/>
        <end position="728"/>
    </location>
</feature>
<sequence>MLNRKADKSIDWLAKLGKSSKVPFGMMDILLASFFINILSLAMPLSLLQIYDRILPNNALNTLALLVSGIALALLMEAALRVGRSYLSGWVGARFEHMAGCAAIERLLSTSVNEFEKDGSGVHLERISSLGTLKEFYAGQAIMTLFDLPFSIIFLALISYLAGALVFVPILLIALFALMAWRIGIKLRKAISERMVADERRFNFIIEVLTGIHTLKSMAMETQMLRRYERLQEACAKTDYEVTRQSSSAMSLGALYSQLTMFAVVGAGSTFVIDGQLTVGGLAACTMLSGRAMQPLQRAVGIWSRFQSIQLARAKLREIFELQPETQGALPAVDSHYSGRIELHNVGLKFGDDEQTVFANINLKVEPGEIIGISGGNASGKSSLLYLMMGAMRASEGQVLIDGQDINELEPNSVRRKIAYLPQHGVLFNGTILENLTMFKPELEEKALRIARLLGLDDVVARMPLGYDTSVGNGAYDTLPRGIKQRVAIARALMSDPVVLLFDEANAAMDSAGDKVLTEFLEQARGKRTLFLVSHRPSVLRMADAVYDLQDGHLIKREIEEAPVFHSTDQTPPTEKRIAAGVPSSQAQQGKPNPVPPKEPQETASVEKAENKDAIKDKLKTKLVPRPKKRVAERKVTVPGKSVDENEKKQPRILASDKSVFDRLIQKKKMQDSPEAQTKAQKDVETDRKEPNIVEEKQDTKVDPKLAPAETWKARAAKMDDSRSRDGAGLKNKKLVLKTRTVKETDSDT</sequence>
<dbReference type="PANTHER" id="PTHR43394:SF1">
    <property type="entry name" value="ATP-BINDING CASSETTE SUB-FAMILY B MEMBER 10, MITOCHONDRIAL"/>
    <property type="match status" value="1"/>
</dbReference>
<feature type="region of interest" description="Disordered" evidence="7">
    <location>
        <begin position="561"/>
        <end position="749"/>
    </location>
</feature>
<evidence type="ECO:0000313" key="11">
    <source>
        <dbReference type="EMBL" id="GGF67449.1"/>
    </source>
</evidence>
<dbReference type="InterPro" id="IPR003439">
    <property type="entry name" value="ABC_transporter-like_ATP-bd"/>
</dbReference>
<evidence type="ECO:0000256" key="4">
    <source>
        <dbReference type="ARBA" id="ARBA00022840"/>
    </source>
</evidence>
<dbReference type="InterPro" id="IPR011527">
    <property type="entry name" value="ABC1_TM_dom"/>
</dbReference>
<feature type="compositionally biased region" description="Basic and acidic residues" evidence="7">
    <location>
        <begin position="599"/>
        <end position="620"/>
    </location>
</feature>
<keyword evidence="4" id="KW-0067">ATP-binding</keyword>
<dbReference type="Pfam" id="PF00005">
    <property type="entry name" value="ABC_tran"/>
    <property type="match status" value="1"/>
</dbReference>
<dbReference type="EMBL" id="BMHV01000015">
    <property type="protein sequence ID" value="GGF67449.1"/>
    <property type="molecule type" value="Genomic_DNA"/>
</dbReference>
<evidence type="ECO:0000259" key="9">
    <source>
        <dbReference type="PROSITE" id="PS50893"/>
    </source>
</evidence>
<feature type="transmembrane region" description="Helical" evidence="8">
    <location>
        <begin position="164"/>
        <end position="185"/>
    </location>
</feature>
<dbReference type="InterPro" id="IPR039421">
    <property type="entry name" value="Type_1_exporter"/>
</dbReference>
<keyword evidence="3" id="KW-0547">Nucleotide-binding</keyword>
<feature type="transmembrane region" description="Helical" evidence="8">
    <location>
        <begin position="63"/>
        <end position="80"/>
    </location>
</feature>
<dbReference type="Proteomes" id="UP000632498">
    <property type="component" value="Unassembled WGS sequence"/>
</dbReference>
<dbReference type="Pfam" id="PF00664">
    <property type="entry name" value="ABC_membrane"/>
    <property type="match status" value="1"/>
</dbReference>
<evidence type="ECO:0000313" key="12">
    <source>
        <dbReference type="Proteomes" id="UP000632498"/>
    </source>
</evidence>
<evidence type="ECO:0000256" key="8">
    <source>
        <dbReference type="SAM" id="Phobius"/>
    </source>
</evidence>
<evidence type="ECO:0000256" key="6">
    <source>
        <dbReference type="ARBA" id="ARBA00023136"/>
    </source>
</evidence>
<dbReference type="SUPFAM" id="SSF90123">
    <property type="entry name" value="ABC transporter transmembrane region"/>
    <property type="match status" value="1"/>
</dbReference>
<dbReference type="GO" id="GO:0005886">
    <property type="term" value="C:plasma membrane"/>
    <property type="evidence" value="ECO:0007669"/>
    <property type="project" value="UniProtKB-SubCell"/>
</dbReference>
<evidence type="ECO:0000256" key="3">
    <source>
        <dbReference type="ARBA" id="ARBA00022741"/>
    </source>
</evidence>
<evidence type="ECO:0000256" key="5">
    <source>
        <dbReference type="ARBA" id="ARBA00022989"/>
    </source>
</evidence>
<evidence type="ECO:0000259" key="10">
    <source>
        <dbReference type="PROSITE" id="PS50929"/>
    </source>
</evidence>
<keyword evidence="6 8" id="KW-0472">Membrane</keyword>
<evidence type="ECO:0000256" key="7">
    <source>
        <dbReference type="SAM" id="MobiDB-lite"/>
    </source>
</evidence>
<comment type="caution">
    <text evidence="11">The sequence shown here is derived from an EMBL/GenBank/DDBJ whole genome shotgun (WGS) entry which is preliminary data.</text>
</comment>
<feature type="compositionally biased region" description="Basic and acidic residues" evidence="7">
    <location>
        <begin position="659"/>
        <end position="672"/>
    </location>
</feature>
<feature type="transmembrane region" description="Helical" evidence="8">
    <location>
        <begin position="136"/>
        <end position="158"/>
    </location>
</feature>
<dbReference type="RefSeq" id="WP_188664910.1">
    <property type="nucleotide sequence ID" value="NZ_BMHV01000015.1"/>
</dbReference>
<gene>
    <name evidence="11" type="ORF">GCM10011332_21940</name>
</gene>
<name>A0A917FCA7_9PROT</name>
<dbReference type="InterPro" id="IPR027417">
    <property type="entry name" value="P-loop_NTPase"/>
</dbReference>
<dbReference type="GO" id="GO:0015421">
    <property type="term" value="F:ABC-type oligopeptide transporter activity"/>
    <property type="evidence" value="ECO:0007669"/>
    <property type="project" value="TreeGrafter"/>
</dbReference>
<dbReference type="SMART" id="SM00382">
    <property type="entry name" value="AAA"/>
    <property type="match status" value="1"/>
</dbReference>
<feature type="transmembrane region" description="Helical" evidence="8">
    <location>
        <begin position="29"/>
        <end position="51"/>
    </location>
</feature>
<feature type="compositionally biased region" description="Basic and acidic residues" evidence="7">
    <location>
        <begin position="680"/>
        <end position="704"/>
    </location>
</feature>
<evidence type="ECO:0000256" key="2">
    <source>
        <dbReference type="ARBA" id="ARBA00022692"/>
    </source>
</evidence>